<dbReference type="EMBL" id="JAPFRD010000011">
    <property type="protein sequence ID" value="MCW8109588.1"/>
    <property type="molecule type" value="Genomic_DNA"/>
</dbReference>
<evidence type="ECO:0000256" key="1">
    <source>
        <dbReference type="SAM" id="SignalP"/>
    </source>
</evidence>
<name>A0ABT3P9Y5_9ALTE</name>
<protein>
    <recommendedName>
        <fullName evidence="4">CARDB domain-containing protein</fullName>
    </recommendedName>
</protein>
<keyword evidence="1" id="KW-0732">Signal</keyword>
<evidence type="ECO:0000313" key="2">
    <source>
        <dbReference type="EMBL" id="MCW8109588.1"/>
    </source>
</evidence>
<comment type="caution">
    <text evidence="2">The sequence shown here is derived from an EMBL/GenBank/DDBJ whole genome shotgun (WGS) entry which is preliminary data.</text>
</comment>
<proteinExistence type="predicted"/>
<accession>A0ABT3P9Y5</accession>
<sequence length="607" mass="67656">MIRAICFVLLFAYLPASSASSGDEKALALYLNAEEAFNSGNLVEAREFATAAIELKQTDGIAQINVRKTFKINRVGRQRHTTEQVVFDKEEYYPNKLLSEIERTRIQRVARAQLLEKRSAPPKLALTYSHIVDEDNDNTLSGLEKVRLTFELTNVGQGVAEDVTTVISLPGIEIEQKELTMRIGELLPGQRTQFTHKMQLPQKVSSRFQAFFVSASEKDGLGELDNVRIPVNAQNWLAPVLKTQLLAEHSDPLQPQRPSVLRYRVTNVGKGTARDVNLSLNFGNVQSFHILDDIDLKSISQLKVGESRDITFKVQAEKDIFSQLESLLFLDYATRGIARSSIPLELTDKSLTSSSSALTQWLAKRASRKTKRAKLQNRAEAAVLTTMQKPATGRLNNTLIASQIFTDAMGVSETNVQQRTITGKSQWYAYFTQELTNRLVNKGSEQFYLHLSVEKVVNTKNRIHLQMRNSTGSEYQIPLTDLYAHLAQLPVANVVLFLEAPFLQSEASPVLIIQTFPMPPPKVRVFASAMKGSDALADSFTGAGLFTAMILEGLQGEADQNNDAVTTTEELHQWLSNSIPYATSLNNQQAQYPVYSGSHALLNTFDK</sequence>
<dbReference type="RefSeq" id="WP_265618377.1">
    <property type="nucleotide sequence ID" value="NZ_JAPFRD010000011.1"/>
</dbReference>
<feature type="signal peptide" evidence="1">
    <location>
        <begin position="1"/>
        <end position="21"/>
    </location>
</feature>
<reference evidence="2" key="1">
    <citation type="submission" date="2022-11" db="EMBL/GenBank/DDBJ databases">
        <title>Alteromonas sp. nov., isolated from sea water of the Qingdao.</title>
        <authorList>
            <person name="Wang Q."/>
        </authorList>
    </citation>
    <scope>NUCLEOTIDE SEQUENCE</scope>
    <source>
        <strain evidence="2">ASW11-7</strain>
    </source>
</reference>
<keyword evidence="3" id="KW-1185">Reference proteome</keyword>
<gene>
    <name evidence="2" type="ORF">OPS25_13850</name>
</gene>
<evidence type="ECO:0008006" key="4">
    <source>
        <dbReference type="Google" id="ProtNLM"/>
    </source>
</evidence>
<dbReference type="Proteomes" id="UP001142810">
    <property type="component" value="Unassembled WGS sequence"/>
</dbReference>
<organism evidence="2 3">
    <name type="scientific">Alteromonas aquimaris</name>
    <dbReference type="NCBI Taxonomy" id="2998417"/>
    <lineage>
        <taxon>Bacteria</taxon>
        <taxon>Pseudomonadati</taxon>
        <taxon>Pseudomonadota</taxon>
        <taxon>Gammaproteobacteria</taxon>
        <taxon>Alteromonadales</taxon>
        <taxon>Alteromonadaceae</taxon>
        <taxon>Alteromonas/Salinimonas group</taxon>
        <taxon>Alteromonas</taxon>
    </lineage>
</organism>
<evidence type="ECO:0000313" key="3">
    <source>
        <dbReference type="Proteomes" id="UP001142810"/>
    </source>
</evidence>
<feature type="chain" id="PRO_5046075165" description="CARDB domain-containing protein" evidence="1">
    <location>
        <begin position="22"/>
        <end position="607"/>
    </location>
</feature>